<keyword evidence="1" id="KW-0812">Transmembrane</keyword>
<reference evidence="2 3" key="1">
    <citation type="journal article" date="2020" name="G3 (Bethesda)">
        <title>Improved Reference Genome for Cyclotella cryptica CCMP332, a Model for Cell Wall Morphogenesis, Salinity Adaptation, and Lipid Production in Diatoms (Bacillariophyta).</title>
        <authorList>
            <person name="Roberts W.R."/>
            <person name="Downey K.M."/>
            <person name="Ruck E.C."/>
            <person name="Traller J.C."/>
            <person name="Alverson A.J."/>
        </authorList>
    </citation>
    <scope>NUCLEOTIDE SEQUENCE [LARGE SCALE GENOMIC DNA]</scope>
    <source>
        <strain evidence="2 3">CCMP332</strain>
    </source>
</reference>
<dbReference type="Proteomes" id="UP001516023">
    <property type="component" value="Unassembled WGS sequence"/>
</dbReference>
<evidence type="ECO:0000256" key="1">
    <source>
        <dbReference type="SAM" id="Phobius"/>
    </source>
</evidence>
<evidence type="ECO:0000313" key="3">
    <source>
        <dbReference type="Proteomes" id="UP001516023"/>
    </source>
</evidence>
<dbReference type="AlphaFoldDB" id="A0ABD3QFZ8"/>
<organism evidence="2 3">
    <name type="scientific">Cyclotella cryptica</name>
    <dbReference type="NCBI Taxonomy" id="29204"/>
    <lineage>
        <taxon>Eukaryota</taxon>
        <taxon>Sar</taxon>
        <taxon>Stramenopiles</taxon>
        <taxon>Ochrophyta</taxon>
        <taxon>Bacillariophyta</taxon>
        <taxon>Coscinodiscophyceae</taxon>
        <taxon>Thalassiosirophycidae</taxon>
        <taxon>Stephanodiscales</taxon>
        <taxon>Stephanodiscaceae</taxon>
        <taxon>Cyclotella</taxon>
    </lineage>
</organism>
<gene>
    <name evidence="2" type="ORF">HJC23_004452</name>
</gene>
<name>A0ABD3QFZ8_9STRA</name>
<keyword evidence="3" id="KW-1185">Reference proteome</keyword>
<dbReference type="InterPro" id="IPR006461">
    <property type="entry name" value="PLAC_motif_containing"/>
</dbReference>
<dbReference type="EMBL" id="JABMIG020000044">
    <property type="protein sequence ID" value="KAL3798701.1"/>
    <property type="molecule type" value="Genomic_DNA"/>
</dbReference>
<accession>A0ABD3QFZ8</accession>
<feature type="transmembrane region" description="Helical" evidence="1">
    <location>
        <begin position="188"/>
        <end position="206"/>
    </location>
</feature>
<dbReference type="Pfam" id="PF04749">
    <property type="entry name" value="PLAC8"/>
    <property type="match status" value="1"/>
</dbReference>
<proteinExistence type="predicted"/>
<comment type="caution">
    <text evidence="2">The sequence shown here is derived from an EMBL/GenBank/DDBJ whole genome shotgun (WGS) entry which is preliminary data.</text>
</comment>
<keyword evidence="1" id="KW-1133">Transmembrane helix</keyword>
<feature type="transmembrane region" description="Helical" evidence="1">
    <location>
        <begin position="150"/>
        <end position="168"/>
    </location>
</feature>
<evidence type="ECO:0000313" key="2">
    <source>
        <dbReference type="EMBL" id="KAL3798701.1"/>
    </source>
</evidence>
<protein>
    <submittedName>
        <fullName evidence="2">Uncharacterized protein</fullName>
    </submittedName>
</protein>
<sequence length="271" mass="29491">MRLASSQKYTPLSISDSQGEGFIATATPVGTVSAVANSFLEVVAPATLPEGYIFEAEVDGKTITVTVPKGGVEEGEKFSIPLDPESDAYLGTSVPHSSIPVGHWKVSVHNYCDLLSFVKVLLGQVMHRLKLTWLANEGGSAAQTESTFRILFWIGIVSWIVSNSLPYAPSSFIEEKDQATDAFYMGHFIVNIALLVVAAFRISLICKTREHIRNKYKIPSQQCHGCEDLCCAFWCSCCTVAQMARHTGDYATYQGMCCSETGLPPHAPSIV</sequence>
<keyword evidence="1" id="KW-0472">Membrane</keyword>